<accession>F2BC61</accession>
<keyword evidence="3" id="KW-1185">Reference proteome</keyword>
<evidence type="ECO:0000313" key="3">
    <source>
        <dbReference type="Proteomes" id="UP000004105"/>
    </source>
</evidence>
<dbReference type="EMBL" id="AFAY01000027">
    <property type="protein sequence ID" value="EGF11007.1"/>
    <property type="molecule type" value="Genomic_DNA"/>
</dbReference>
<dbReference type="AlphaFoldDB" id="F2BC61"/>
<reference evidence="2 3" key="1">
    <citation type="submission" date="2011-02" db="EMBL/GenBank/DDBJ databases">
        <authorList>
            <person name="Muzny D."/>
            <person name="Qin X."/>
            <person name="Deng J."/>
            <person name="Jiang H."/>
            <person name="Liu Y."/>
            <person name="Qu J."/>
            <person name="Song X.-Z."/>
            <person name="Zhang L."/>
            <person name="Thornton R."/>
            <person name="Coyle M."/>
            <person name="Francisco L."/>
            <person name="Jackson L."/>
            <person name="Javaid M."/>
            <person name="Korchina V."/>
            <person name="Kovar C."/>
            <person name="Mata R."/>
            <person name="Mathew T."/>
            <person name="Ngo R."/>
            <person name="Nguyen L."/>
            <person name="Nguyen N."/>
            <person name="Okwuonu G."/>
            <person name="Ongeri F."/>
            <person name="Pham C."/>
            <person name="Simmons D."/>
            <person name="Wilczek-Boney K."/>
            <person name="Hale W."/>
            <person name="Jakkamsetti A."/>
            <person name="Pham P."/>
            <person name="Ruth R."/>
            <person name="San Lucas F."/>
            <person name="Warren J."/>
            <person name="Zhang J."/>
            <person name="Zhao Z."/>
            <person name="Zhou C."/>
            <person name="Zhu D."/>
            <person name="Lee S."/>
            <person name="Bess C."/>
            <person name="Blankenburg K."/>
            <person name="Forbes L."/>
            <person name="Fu Q."/>
            <person name="Gubbala S."/>
            <person name="Hirani K."/>
            <person name="Jayaseelan J.C."/>
            <person name="Lara F."/>
            <person name="Munidasa M."/>
            <person name="Palculict T."/>
            <person name="Patil S."/>
            <person name="Pu L.-L."/>
            <person name="Saada N."/>
            <person name="Tang L."/>
            <person name="Weissenberger G."/>
            <person name="Zhu Y."/>
            <person name="Hemphill L."/>
            <person name="Shang Y."/>
            <person name="Youmans B."/>
            <person name="Ayvaz T."/>
            <person name="Ross M."/>
            <person name="Santibanez J."/>
            <person name="Aqrawi P."/>
            <person name="Gross S."/>
            <person name="Joshi V."/>
            <person name="Fowler G."/>
            <person name="Nazareth L."/>
            <person name="Reid J."/>
            <person name="Worley K."/>
            <person name="Petrosino J."/>
            <person name="Highlander S."/>
            <person name="Gibbs R."/>
        </authorList>
    </citation>
    <scope>NUCLEOTIDE SEQUENCE [LARGE SCALE GENOMIC DNA]</scope>
    <source>
        <strain evidence="2 3">ATCC BAA-1200</strain>
    </source>
</reference>
<comment type="caution">
    <text evidence="2">The sequence shown here is derived from an EMBL/GenBank/DDBJ whole genome shotgun (WGS) entry which is preliminary data.</text>
</comment>
<dbReference type="HOGENOM" id="CLU_2826631_0_0_4"/>
<organism evidence="2 3">
    <name type="scientific">Neisseria bacilliformis ATCC BAA-1200</name>
    <dbReference type="NCBI Taxonomy" id="888742"/>
    <lineage>
        <taxon>Bacteria</taxon>
        <taxon>Pseudomonadati</taxon>
        <taxon>Pseudomonadota</taxon>
        <taxon>Betaproteobacteria</taxon>
        <taxon>Neisseriales</taxon>
        <taxon>Neisseriaceae</taxon>
        <taxon>Neisseria</taxon>
    </lineage>
</organism>
<evidence type="ECO:0000256" key="1">
    <source>
        <dbReference type="SAM" id="MobiDB-lite"/>
    </source>
</evidence>
<evidence type="ECO:0000313" key="2">
    <source>
        <dbReference type="EMBL" id="EGF11007.1"/>
    </source>
</evidence>
<dbReference type="Proteomes" id="UP000004105">
    <property type="component" value="Unassembled WGS sequence"/>
</dbReference>
<sequence>MPKYTNVKSTTLRRARFPSGERRFPDKNGRPSENLRPPAHSALCRFPLQSKRFSIIRTRLHGLKAV</sequence>
<feature type="compositionally biased region" description="Polar residues" evidence="1">
    <location>
        <begin position="1"/>
        <end position="10"/>
    </location>
</feature>
<name>F2BC61_9NEIS</name>
<feature type="compositionally biased region" description="Basic and acidic residues" evidence="1">
    <location>
        <begin position="19"/>
        <end position="30"/>
    </location>
</feature>
<protein>
    <submittedName>
        <fullName evidence="2">Uncharacterized protein</fullName>
    </submittedName>
</protein>
<gene>
    <name evidence="2" type="ORF">HMPREF9123_1316</name>
</gene>
<proteinExistence type="predicted"/>
<feature type="region of interest" description="Disordered" evidence="1">
    <location>
        <begin position="1"/>
        <end position="39"/>
    </location>
</feature>